<dbReference type="Proteomes" id="UP001586593">
    <property type="component" value="Unassembled WGS sequence"/>
</dbReference>
<evidence type="ECO:0000313" key="2">
    <source>
        <dbReference type="Proteomes" id="UP001586593"/>
    </source>
</evidence>
<dbReference type="PANTHER" id="PTHR43135:SF3">
    <property type="entry name" value="ALPHA-D-RIBOSE 1-METHYLPHOSPHONATE 5-TRIPHOSPHATE DIPHOSPHATASE"/>
    <property type="match status" value="1"/>
</dbReference>
<protein>
    <recommendedName>
        <fullName evidence="3">Amidohydrolase-related domain-containing protein</fullName>
    </recommendedName>
</protein>
<name>A0ABR3W4D9_9PEZI</name>
<dbReference type="Gene3D" id="2.30.40.10">
    <property type="entry name" value="Urease, subunit C, domain 1"/>
    <property type="match status" value="1"/>
</dbReference>
<sequence>MPGEIPWALRPQKRYVFRNAFLVDPVSGRVYPNSCVKTRGGKIDAVYRGSDQSGDSTPVLVEGVDAVEDDNETVEVDLEGRFLCPGLIDCHVHMNAVPGEKDLWRGR</sequence>
<dbReference type="SUPFAM" id="SSF51338">
    <property type="entry name" value="Composite domain of metallo-dependent hydrolases"/>
    <property type="match status" value="1"/>
</dbReference>
<dbReference type="InterPro" id="IPR051781">
    <property type="entry name" value="Metallo-dep_Hydrolase"/>
</dbReference>
<proteinExistence type="predicted"/>
<dbReference type="InterPro" id="IPR011059">
    <property type="entry name" value="Metal-dep_hydrolase_composite"/>
</dbReference>
<gene>
    <name evidence="1" type="ORF">VTK73DRAFT_9170</name>
</gene>
<accession>A0ABR3W4D9</accession>
<organism evidence="1 2">
    <name type="scientific">Phialemonium thermophilum</name>
    <dbReference type="NCBI Taxonomy" id="223376"/>
    <lineage>
        <taxon>Eukaryota</taxon>
        <taxon>Fungi</taxon>
        <taxon>Dikarya</taxon>
        <taxon>Ascomycota</taxon>
        <taxon>Pezizomycotina</taxon>
        <taxon>Sordariomycetes</taxon>
        <taxon>Sordariomycetidae</taxon>
        <taxon>Cephalothecales</taxon>
        <taxon>Cephalothecaceae</taxon>
        <taxon>Phialemonium</taxon>
    </lineage>
</organism>
<keyword evidence="2" id="KW-1185">Reference proteome</keyword>
<evidence type="ECO:0000313" key="1">
    <source>
        <dbReference type="EMBL" id="KAL1852777.1"/>
    </source>
</evidence>
<evidence type="ECO:0008006" key="3">
    <source>
        <dbReference type="Google" id="ProtNLM"/>
    </source>
</evidence>
<comment type="caution">
    <text evidence="1">The sequence shown here is derived from an EMBL/GenBank/DDBJ whole genome shotgun (WGS) entry which is preliminary data.</text>
</comment>
<dbReference type="EMBL" id="JAZHXJ010000733">
    <property type="protein sequence ID" value="KAL1852777.1"/>
    <property type="molecule type" value="Genomic_DNA"/>
</dbReference>
<reference evidence="1 2" key="1">
    <citation type="journal article" date="2024" name="Commun. Biol.">
        <title>Comparative genomic analysis of thermophilic fungi reveals convergent evolutionary adaptations and gene losses.</title>
        <authorList>
            <person name="Steindorff A.S."/>
            <person name="Aguilar-Pontes M.V."/>
            <person name="Robinson A.J."/>
            <person name="Andreopoulos B."/>
            <person name="LaButti K."/>
            <person name="Kuo A."/>
            <person name="Mondo S."/>
            <person name="Riley R."/>
            <person name="Otillar R."/>
            <person name="Haridas S."/>
            <person name="Lipzen A."/>
            <person name="Grimwood J."/>
            <person name="Schmutz J."/>
            <person name="Clum A."/>
            <person name="Reid I.D."/>
            <person name="Moisan M.C."/>
            <person name="Butler G."/>
            <person name="Nguyen T.T.M."/>
            <person name="Dewar K."/>
            <person name="Conant G."/>
            <person name="Drula E."/>
            <person name="Henrissat B."/>
            <person name="Hansel C."/>
            <person name="Singer S."/>
            <person name="Hutchinson M.I."/>
            <person name="de Vries R.P."/>
            <person name="Natvig D.O."/>
            <person name="Powell A.J."/>
            <person name="Tsang A."/>
            <person name="Grigoriev I.V."/>
        </authorList>
    </citation>
    <scope>NUCLEOTIDE SEQUENCE [LARGE SCALE GENOMIC DNA]</scope>
    <source>
        <strain evidence="1 2">ATCC 24622</strain>
    </source>
</reference>
<dbReference type="PANTHER" id="PTHR43135">
    <property type="entry name" value="ALPHA-D-RIBOSE 1-METHYLPHOSPHONATE 5-TRIPHOSPHATE DIPHOSPHATASE"/>
    <property type="match status" value="1"/>
</dbReference>